<sequence>MFLHLKLVEQLEDKTPVGAHEVPPLWNTATVAPQQPYTTGNRLGDSVTAPSQREHSVETGSPKERGKNSGTLRSFPEDHHQINVIPSILTHKYDDETCQPDGTVTSWKLCLLRHAAHFHIAGEDKEALPTSPQAHLGPLTSGCACAHAGLFALGFNGSTSGNVERRESLSSSAVELETWCLRHSTERRCYTEVFPGFI</sequence>
<organism evidence="2 3">
    <name type="scientific">Cirrhinus molitorella</name>
    <name type="common">mud carp</name>
    <dbReference type="NCBI Taxonomy" id="172907"/>
    <lineage>
        <taxon>Eukaryota</taxon>
        <taxon>Metazoa</taxon>
        <taxon>Chordata</taxon>
        <taxon>Craniata</taxon>
        <taxon>Vertebrata</taxon>
        <taxon>Euteleostomi</taxon>
        <taxon>Actinopterygii</taxon>
        <taxon>Neopterygii</taxon>
        <taxon>Teleostei</taxon>
        <taxon>Ostariophysi</taxon>
        <taxon>Cypriniformes</taxon>
        <taxon>Cyprinidae</taxon>
        <taxon>Labeoninae</taxon>
        <taxon>Labeonini</taxon>
        <taxon>Cirrhinus</taxon>
    </lineage>
</organism>
<name>A0ABR3LR64_9TELE</name>
<evidence type="ECO:0000313" key="2">
    <source>
        <dbReference type="EMBL" id="KAL1255365.1"/>
    </source>
</evidence>
<feature type="compositionally biased region" description="Polar residues" evidence="1">
    <location>
        <begin position="31"/>
        <end position="41"/>
    </location>
</feature>
<protein>
    <submittedName>
        <fullName evidence="2">Uncharacterized protein</fullName>
    </submittedName>
</protein>
<comment type="caution">
    <text evidence="2">The sequence shown here is derived from an EMBL/GenBank/DDBJ whole genome shotgun (WGS) entry which is preliminary data.</text>
</comment>
<accession>A0ABR3LR64</accession>
<dbReference type="EMBL" id="JAYMGO010000019">
    <property type="protein sequence ID" value="KAL1255365.1"/>
    <property type="molecule type" value="Genomic_DNA"/>
</dbReference>
<proteinExistence type="predicted"/>
<feature type="region of interest" description="Disordered" evidence="1">
    <location>
        <begin position="31"/>
        <end position="77"/>
    </location>
</feature>
<reference evidence="2 3" key="1">
    <citation type="submission" date="2023-09" db="EMBL/GenBank/DDBJ databases">
        <authorList>
            <person name="Wang M."/>
        </authorList>
    </citation>
    <scope>NUCLEOTIDE SEQUENCE [LARGE SCALE GENOMIC DNA]</scope>
    <source>
        <strain evidence="2">GT-2023</strain>
        <tissue evidence="2">Liver</tissue>
    </source>
</reference>
<dbReference type="Proteomes" id="UP001558613">
    <property type="component" value="Unassembled WGS sequence"/>
</dbReference>
<evidence type="ECO:0000256" key="1">
    <source>
        <dbReference type="SAM" id="MobiDB-lite"/>
    </source>
</evidence>
<keyword evidence="3" id="KW-1185">Reference proteome</keyword>
<feature type="compositionally biased region" description="Basic and acidic residues" evidence="1">
    <location>
        <begin position="52"/>
        <end position="67"/>
    </location>
</feature>
<gene>
    <name evidence="2" type="ORF">QQF64_013426</name>
</gene>
<evidence type="ECO:0000313" key="3">
    <source>
        <dbReference type="Proteomes" id="UP001558613"/>
    </source>
</evidence>